<evidence type="ECO:0008006" key="3">
    <source>
        <dbReference type="Google" id="ProtNLM"/>
    </source>
</evidence>
<protein>
    <recommendedName>
        <fullName evidence="3">HK97 gp10 family phage protein</fullName>
    </recommendedName>
</protein>
<evidence type="ECO:0000313" key="2">
    <source>
        <dbReference type="Proteomes" id="UP000076609"/>
    </source>
</evidence>
<dbReference type="EMBL" id="LQQO01000008">
    <property type="protein sequence ID" value="KZE16221.1"/>
    <property type="molecule type" value="Genomic_DNA"/>
</dbReference>
<keyword evidence="2" id="KW-1185">Reference proteome</keyword>
<sequence length="152" mass="16477">MSRRTVKVEGLRELDRALGALPKATARAALQRTLKKAAQPVKAAMKAKAPKLTRALEESIVDGTKLTRRQARMVKKDGKAFATRHVGSADPSAIPQEFGTFKENAQPFARPGWAETQDAVLAIIGRDLGVWDIVSSVPYGREGRDITATRAA</sequence>
<dbReference type="NCBIfam" id="TIGR01725">
    <property type="entry name" value="phge_HK97_gp10"/>
    <property type="match status" value="1"/>
</dbReference>
<reference evidence="2" key="1">
    <citation type="submission" date="2016-01" db="EMBL/GenBank/DDBJ databases">
        <title>Draft genome of Chromobacterium sp. F49.</title>
        <authorList>
            <person name="Hong K.W."/>
        </authorList>
    </citation>
    <scope>NUCLEOTIDE SEQUENCE [LARGE SCALE GENOMIC DNA]</scope>
    <source>
        <strain evidence="2">CN3</strain>
    </source>
</reference>
<gene>
    <name evidence="1" type="ORF">AVT10_12025</name>
</gene>
<organism evidence="1 2">
    <name type="scientific">Sphingomonas hankookensis</name>
    <dbReference type="NCBI Taxonomy" id="563996"/>
    <lineage>
        <taxon>Bacteria</taxon>
        <taxon>Pseudomonadati</taxon>
        <taxon>Pseudomonadota</taxon>
        <taxon>Alphaproteobacteria</taxon>
        <taxon>Sphingomonadales</taxon>
        <taxon>Sphingomonadaceae</taxon>
        <taxon>Sphingomonas</taxon>
    </lineage>
</organism>
<evidence type="ECO:0000313" key="1">
    <source>
        <dbReference type="EMBL" id="KZE16221.1"/>
    </source>
</evidence>
<accession>A0ABR5YFW5</accession>
<dbReference type="Proteomes" id="UP000076609">
    <property type="component" value="Unassembled WGS sequence"/>
</dbReference>
<dbReference type="InterPro" id="IPR010064">
    <property type="entry name" value="HK97-gp10_tail"/>
</dbReference>
<proteinExistence type="predicted"/>
<dbReference type="Pfam" id="PF04883">
    <property type="entry name" value="HK97-gp10_like"/>
    <property type="match status" value="1"/>
</dbReference>
<comment type="caution">
    <text evidence="1">The sequence shown here is derived from an EMBL/GenBank/DDBJ whole genome shotgun (WGS) entry which is preliminary data.</text>
</comment>
<dbReference type="RefSeq" id="WP_066689388.1">
    <property type="nucleotide sequence ID" value="NZ_LQQO01000008.1"/>
</dbReference>
<name>A0ABR5YFW5_9SPHN</name>